<dbReference type="Pfam" id="PF03704">
    <property type="entry name" value="BTAD"/>
    <property type="match status" value="1"/>
</dbReference>
<evidence type="ECO:0000256" key="5">
    <source>
        <dbReference type="PROSITE-ProRule" id="PRU01091"/>
    </source>
</evidence>
<evidence type="ECO:0000313" key="7">
    <source>
        <dbReference type="EMBL" id="GGO73013.1"/>
    </source>
</evidence>
<comment type="caution">
    <text evidence="7">The sequence shown here is derived from an EMBL/GenBank/DDBJ whole genome shotgun (WGS) entry which is preliminary data.</text>
</comment>
<dbReference type="PRINTS" id="PR00364">
    <property type="entry name" value="DISEASERSIST"/>
</dbReference>
<gene>
    <name evidence="7" type="ORF">GCM10012289_42420</name>
</gene>
<dbReference type="SMART" id="SM00382">
    <property type="entry name" value="AAA"/>
    <property type="match status" value="1"/>
</dbReference>
<proteinExistence type="inferred from homology"/>
<dbReference type="SUPFAM" id="SSF48452">
    <property type="entry name" value="TPR-like"/>
    <property type="match status" value="1"/>
</dbReference>
<feature type="domain" description="OmpR/PhoB-type" evidence="6">
    <location>
        <begin position="1"/>
        <end position="88"/>
    </location>
</feature>
<accession>A0A917Z322</accession>
<reference evidence="7" key="1">
    <citation type="journal article" date="2014" name="Int. J. Syst. Evol. Microbiol.">
        <title>Complete genome sequence of Corynebacterium casei LMG S-19264T (=DSM 44701T), isolated from a smear-ripened cheese.</title>
        <authorList>
            <consortium name="US DOE Joint Genome Institute (JGI-PGF)"/>
            <person name="Walter F."/>
            <person name="Albersmeier A."/>
            <person name="Kalinowski J."/>
            <person name="Ruckert C."/>
        </authorList>
    </citation>
    <scope>NUCLEOTIDE SEQUENCE</scope>
    <source>
        <strain evidence="7">CGMCC 4.7368</strain>
    </source>
</reference>
<dbReference type="InterPro" id="IPR003593">
    <property type="entry name" value="AAA+_ATPase"/>
</dbReference>
<dbReference type="PROSITE" id="PS51755">
    <property type="entry name" value="OMPR_PHOB"/>
    <property type="match status" value="1"/>
</dbReference>
<dbReference type="SUPFAM" id="SSF52540">
    <property type="entry name" value="P-loop containing nucleoside triphosphate hydrolases"/>
    <property type="match status" value="1"/>
</dbReference>
<feature type="DNA-binding region" description="OmpR/PhoB-type" evidence="5">
    <location>
        <begin position="1"/>
        <end position="88"/>
    </location>
</feature>
<dbReference type="SMART" id="SM01043">
    <property type="entry name" value="BTAD"/>
    <property type="match status" value="1"/>
</dbReference>
<dbReference type="Pfam" id="PF00486">
    <property type="entry name" value="Trans_reg_C"/>
    <property type="match status" value="1"/>
</dbReference>
<dbReference type="InterPro" id="IPR051677">
    <property type="entry name" value="AfsR-DnrI-RedD_regulator"/>
</dbReference>
<dbReference type="InterPro" id="IPR001867">
    <property type="entry name" value="OmpR/PhoB-type_DNA-bd"/>
</dbReference>
<dbReference type="PANTHER" id="PTHR35807">
    <property type="entry name" value="TRANSCRIPTIONAL REGULATOR REDD-RELATED"/>
    <property type="match status" value="1"/>
</dbReference>
<dbReference type="CDD" id="cd15831">
    <property type="entry name" value="BTAD"/>
    <property type="match status" value="1"/>
</dbReference>
<keyword evidence="2" id="KW-0805">Transcription regulation</keyword>
<dbReference type="AlphaFoldDB" id="A0A917Z322"/>
<sequence>MLGGLVLRANGQLLALGTPKQRTLTSILLVRTNSVVPFHEIIEELWGAVPPKSATANLRTYAARLRATLPPAERDRLIVRPFGYQLCVKAGELDLKVFEDRIASGHAALEKGDAEEALRHLESGLALWRGRLLEDVPHGPVITARDVAISAQRHSAEEDRCEALLMSGRPALAAGPLRSLVAEHPLRERAWALLMRALYATDDLEGALDAYSRARTAMTEALGIEPAEELRHLHLAILRRDLRQPRAVASVTTPRPRQLPPEPTVTGRTAELTKLTDHLGAPGGVVGVHGPAGSGKSALAVGAAHRVADRYPDGQLYLDLRPGRGRDDPLCRLLRGLDVSVTDPDAALASYRSRLADRRMLVLLDNATDAAQVRPLIPSTPRCTVLLTSCPMLSTLDGALHLRVRELGQAESLALLSLHCDPARLREDPDASAELVRLCDRLPLALRIAAARLAARPGRPIRELVELLVDDRCRLDELEAGDLSVLASLLGPYDVLKASERPVDRLAVRVFERLGSLPVASFQVADVARSLWMPVGAVGRAMDRLVEVELLSFDQRDQYRLSELYRLLSRRVATTPACRPAWLMPSA</sequence>
<evidence type="ECO:0000256" key="3">
    <source>
        <dbReference type="ARBA" id="ARBA00023125"/>
    </source>
</evidence>
<dbReference type="GO" id="GO:0003677">
    <property type="term" value="F:DNA binding"/>
    <property type="evidence" value="ECO:0007669"/>
    <property type="project" value="UniProtKB-UniRule"/>
</dbReference>
<dbReference type="Gene3D" id="1.25.40.10">
    <property type="entry name" value="Tetratricopeptide repeat domain"/>
    <property type="match status" value="1"/>
</dbReference>
<name>A0A917Z322_9ACTN</name>
<protein>
    <recommendedName>
        <fullName evidence="6">OmpR/PhoB-type domain-containing protein</fullName>
    </recommendedName>
</protein>
<evidence type="ECO:0000256" key="4">
    <source>
        <dbReference type="ARBA" id="ARBA00023163"/>
    </source>
</evidence>
<dbReference type="Proteomes" id="UP000646523">
    <property type="component" value="Unassembled WGS sequence"/>
</dbReference>
<dbReference type="InterPro" id="IPR016032">
    <property type="entry name" value="Sig_transdc_resp-reg_C-effctor"/>
</dbReference>
<evidence type="ECO:0000259" key="6">
    <source>
        <dbReference type="PROSITE" id="PS51755"/>
    </source>
</evidence>
<dbReference type="PANTHER" id="PTHR35807:SF1">
    <property type="entry name" value="TRANSCRIPTIONAL REGULATOR REDD"/>
    <property type="match status" value="1"/>
</dbReference>
<keyword evidence="8" id="KW-1185">Reference proteome</keyword>
<dbReference type="SUPFAM" id="SSF46894">
    <property type="entry name" value="C-terminal effector domain of the bipartite response regulators"/>
    <property type="match status" value="1"/>
</dbReference>
<dbReference type="RefSeq" id="WP_189125887.1">
    <property type="nucleotide sequence ID" value="NZ_BMNH01000013.1"/>
</dbReference>
<dbReference type="Gene3D" id="1.10.10.10">
    <property type="entry name" value="Winged helix-like DNA-binding domain superfamily/Winged helix DNA-binding domain"/>
    <property type="match status" value="1"/>
</dbReference>
<evidence type="ECO:0000256" key="2">
    <source>
        <dbReference type="ARBA" id="ARBA00023015"/>
    </source>
</evidence>
<dbReference type="GO" id="GO:0000160">
    <property type="term" value="P:phosphorelay signal transduction system"/>
    <property type="evidence" value="ECO:0007669"/>
    <property type="project" value="InterPro"/>
</dbReference>
<keyword evidence="3 5" id="KW-0238">DNA-binding</keyword>
<organism evidence="7 8">
    <name type="scientific">Nonomuraea cavernae</name>
    <dbReference type="NCBI Taxonomy" id="2045107"/>
    <lineage>
        <taxon>Bacteria</taxon>
        <taxon>Bacillati</taxon>
        <taxon>Actinomycetota</taxon>
        <taxon>Actinomycetes</taxon>
        <taxon>Streptosporangiales</taxon>
        <taxon>Streptosporangiaceae</taxon>
        <taxon>Nonomuraea</taxon>
    </lineage>
</organism>
<dbReference type="SMART" id="SM00862">
    <property type="entry name" value="Trans_reg_C"/>
    <property type="match status" value="1"/>
</dbReference>
<evidence type="ECO:0000256" key="1">
    <source>
        <dbReference type="ARBA" id="ARBA00005820"/>
    </source>
</evidence>
<dbReference type="EMBL" id="BMNH01000013">
    <property type="protein sequence ID" value="GGO73013.1"/>
    <property type="molecule type" value="Genomic_DNA"/>
</dbReference>
<comment type="similarity">
    <text evidence="1">Belongs to the AfsR/DnrI/RedD regulatory family.</text>
</comment>
<dbReference type="InterPro" id="IPR005158">
    <property type="entry name" value="BTAD"/>
</dbReference>
<dbReference type="Gene3D" id="3.40.50.300">
    <property type="entry name" value="P-loop containing nucleotide triphosphate hydrolases"/>
    <property type="match status" value="1"/>
</dbReference>
<evidence type="ECO:0000313" key="8">
    <source>
        <dbReference type="Proteomes" id="UP000646523"/>
    </source>
</evidence>
<keyword evidence="4" id="KW-0804">Transcription</keyword>
<dbReference type="GO" id="GO:0043531">
    <property type="term" value="F:ADP binding"/>
    <property type="evidence" value="ECO:0007669"/>
    <property type="project" value="InterPro"/>
</dbReference>
<dbReference type="InterPro" id="IPR036388">
    <property type="entry name" value="WH-like_DNA-bd_sf"/>
</dbReference>
<dbReference type="GO" id="GO:0006355">
    <property type="term" value="P:regulation of DNA-templated transcription"/>
    <property type="evidence" value="ECO:0007669"/>
    <property type="project" value="InterPro"/>
</dbReference>
<reference evidence="7" key="2">
    <citation type="submission" date="2020-09" db="EMBL/GenBank/DDBJ databases">
        <authorList>
            <person name="Sun Q."/>
            <person name="Zhou Y."/>
        </authorList>
    </citation>
    <scope>NUCLEOTIDE SEQUENCE</scope>
    <source>
        <strain evidence="7">CGMCC 4.7368</strain>
    </source>
</reference>
<dbReference type="InterPro" id="IPR027417">
    <property type="entry name" value="P-loop_NTPase"/>
</dbReference>
<dbReference type="InterPro" id="IPR011990">
    <property type="entry name" value="TPR-like_helical_dom_sf"/>
</dbReference>